<evidence type="ECO:0000256" key="2">
    <source>
        <dbReference type="ARBA" id="ARBA00006363"/>
    </source>
</evidence>
<keyword evidence="5" id="KW-0233">DNA recombination</keyword>
<dbReference type="GO" id="GO:0005829">
    <property type="term" value="C:cytosol"/>
    <property type="evidence" value="ECO:0007669"/>
    <property type="project" value="TreeGrafter"/>
</dbReference>
<comment type="function">
    <text evidence="1">Required for the transposition of the insertion element.</text>
</comment>
<proteinExistence type="inferred from homology"/>
<comment type="similarity">
    <text evidence="2">Belongs to the transposase IS30 family.</text>
</comment>
<dbReference type="InterPro" id="IPR001598">
    <property type="entry name" value="Transposase_IS30_CS"/>
</dbReference>
<dbReference type="Pfam" id="PF00665">
    <property type="entry name" value="rve"/>
    <property type="match status" value="1"/>
</dbReference>
<sequence>MFEIRGDRRPQGRKRLHAERQAYFDLVAKGVGTSEACQLVGVDRKTGYQWRAASPGRARIAKRSPSRPPRPARPVRPAVAPVAPVAPRAARAAARPAPVRHATVSGRYLNEADRLVIADRLREGVRQQDIAVELRRSPSTISREVRRNRHPENGLYRPYAAQDRAERRRPRPKTSKLAASPELRDRVQAMLDTKHSPEQISNRLRRDFPQRSELHVSHEAIYQALYLQGRGGLRRELTAALRTGRTRRQPHRTNGQRRPRFTEPMIMISERPAEAADRAVPGHWEGDLIIGQDNQSAIGTLVERTTRYVMLVHLGAGRTAEHVRDGLITTMTGLPAHLKRSLTWDQGTEMALHHQFSIATELPVYFCDPHSPWQRGSNENTNGLLRQYFPKGTDLTVHSPEHLTAVAAELNGRPRKTLGWDTPAERLATLLTTTS</sequence>
<evidence type="ECO:0000256" key="5">
    <source>
        <dbReference type="ARBA" id="ARBA00023172"/>
    </source>
</evidence>
<evidence type="ECO:0000256" key="1">
    <source>
        <dbReference type="ARBA" id="ARBA00002190"/>
    </source>
</evidence>
<dbReference type="InterPro" id="IPR025246">
    <property type="entry name" value="IS30-like_HTH"/>
</dbReference>
<protein>
    <submittedName>
        <fullName evidence="8">Integrase</fullName>
    </submittedName>
</protein>
<comment type="caution">
    <text evidence="8">The sequence shown here is derived from an EMBL/GenBank/DDBJ whole genome shotgun (WGS) entry which is preliminary data.</text>
</comment>
<evidence type="ECO:0000256" key="6">
    <source>
        <dbReference type="SAM" id="MobiDB-lite"/>
    </source>
</evidence>
<gene>
    <name evidence="8" type="ORF">ADL15_14420</name>
</gene>
<dbReference type="PROSITE" id="PS50994">
    <property type="entry name" value="INTEGRASE"/>
    <property type="match status" value="1"/>
</dbReference>
<dbReference type="PANTHER" id="PTHR10948">
    <property type="entry name" value="TRANSPOSASE"/>
    <property type="match status" value="1"/>
</dbReference>
<keyword evidence="4" id="KW-0238">DNA-binding</keyword>
<dbReference type="InterPro" id="IPR051917">
    <property type="entry name" value="Transposase-Integrase"/>
</dbReference>
<dbReference type="InterPro" id="IPR053392">
    <property type="entry name" value="Transposase_IS30-like"/>
</dbReference>
<reference evidence="8 9" key="1">
    <citation type="submission" date="2015-10" db="EMBL/GenBank/DDBJ databases">
        <authorList>
            <person name="Gilbert D.G."/>
        </authorList>
    </citation>
    <scope>NUCLEOTIDE SEQUENCE [LARGE SCALE GENOMIC DNA]</scope>
    <source>
        <strain evidence="8 9">NRRL B-16712</strain>
    </source>
</reference>
<keyword evidence="9" id="KW-1185">Reference proteome</keyword>
<evidence type="ECO:0000313" key="9">
    <source>
        <dbReference type="Proteomes" id="UP000053244"/>
    </source>
</evidence>
<organism evidence="8 9">
    <name type="scientific">Actinoplanes awajinensis subsp. mycoplanecinus</name>
    <dbReference type="NCBI Taxonomy" id="135947"/>
    <lineage>
        <taxon>Bacteria</taxon>
        <taxon>Bacillati</taxon>
        <taxon>Actinomycetota</taxon>
        <taxon>Actinomycetes</taxon>
        <taxon>Micromonosporales</taxon>
        <taxon>Micromonosporaceae</taxon>
        <taxon>Actinoplanes</taxon>
    </lineage>
</organism>
<dbReference type="Proteomes" id="UP000053244">
    <property type="component" value="Unassembled WGS sequence"/>
</dbReference>
<dbReference type="Gene3D" id="3.30.420.10">
    <property type="entry name" value="Ribonuclease H-like superfamily/Ribonuclease H"/>
    <property type="match status" value="1"/>
</dbReference>
<dbReference type="InterPro" id="IPR012337">
    <property type="entry name" value="RNaseH-like_sf"/>
</dbReference>
<name>A0A0X3UX93_9ACTN</name>
<dbReference type="GO" id="GO:0015074">
    <property type="term" value="P:DNA integration"/>
    <property type="evidence" value="ECO:0007669"/>
    <property type="project" value="InterPro"/>
</dbReference>
<dbReference type="InterPro" id="IPR001584">
    <property type="entry name" value="Integrase_cat-core"/>
</dbReference>
<evidence type="ECO:0000256" key="3">
    <source>
        <dbReference type="ARBA" id="ARBA00022578"/>
    </source>
</evidence>
<accession>A0A0X3UX93</accession>
<feature type="domain" description="Integrase catalytic" evidence="7">
    <location>
        <begin position="268"/>
        <end position="431"/>
    </location>
</feature>
<keyword evidence="3" id="KW-0815">Transposition</keyword>
<dbReference type="GO" id="GO:0004803">
    <property type="term" value="F:transposase activity"/>
    <property type="evidence" value="ECO:0007669"/>
    <property type="project" value="InterPro"/>
</dbReference>
<evidence type="ECO:0000259" key="7">
    <source>
        <dbReference type="PROSITE" id="PS50994"/>
    </source>
</evidence>
<dbReference type="PROSITE" id="PS01043">
    <property type="entry name" value="TRANSPOSASE_IS30"/>
    <property type="match status" value="1"/>
</dbReference>
<dbReference type="InterPro" id="IPR036397">
    <property type="entry name" value="RNaseH_sf"/>
</dbReference>
<feature type="region of interest" description="Disordered" evidence="6">
    <location>
        <begin position="55"/>
        <end position="77"/>
    </location>
</feature>
<dbReference type="SUPFAM" id="SSF53098">
    <property type="entry name" value="Ribonuclease H-like"/>
    <property type="match status" value="1"/>
</dbReference>
<dbReference type="AlphaFoldDB" id="A0A0X3UX93"/>
<dbReference type="NCBIfam" id="NF033563">
    <property type="entry name" value="transpos_IS30"/>
    <property type="match status" value="1"/>
</dbReference>
<feature type="region of interest" description="Disordered" evidence="6">
    <location>
        <begin position="149"/>
        <end position="182"/>
    </location>
</feature>
<dbReference type="GO" id="GO:0003677">
    <property type="term" value="F:DNA binding"/>
    <property type="evidence" value="ECO:0007669"/>
    <property type="project" value="UniProtKB-KW"/>
</dbReference>
<evidence type="ECO:0000313" key="8">
    <source>
        <dbReference type="EMBL" id="KUL35576.1"/>
    </source>
</evidence>
<dbReference type="GO" id="GO:0006313">
    <property type="term" value="P:DNA transposition"/>
    <property type="evidence" value="ECO:0007669"/>
    <property type="project" value="InterPro"/>
</dbReference>
<evidence type="ECO:0000256" key="4">
    <source>
        <dbReference type="ARBA" id="ARBA00023125"/>
    </source>
</evidence>
<dbReference type="Pfam" id="PF13936">
    <property type="entry name" value="HTH_38"/>
    <property type="match status" value="1"/>
</dbReference>
<dbReference type="EMBL" id="LLZH01000103">
    <property type="protein sequence ID" value="KUL35576.1"/>
    <property type="molecule type" value="Genomic_DNA"/>
</dbReference>
<dbReference type="PANTHER" id="PTHR10948:SF23">
    <property type="entry name" value="TRANSPOSASE INSI FOR INSERTION SEQUENCE ELEMENT IS30A-RELATED"/>
    <property type="match status" value="1"/>
</dbReference>